<dbReference type="Proteomes" id="UP000036873">
    <property type="component" value="Unassembled WGS sequence"/>
</dbReference>
<accession>A0A0L6U1Q4</accession>
<dbReference type="InterPro" id="IPR014001">
    <property type="entry name" value="Helicase_ATP-bd"/>
</dbReference>
<evidence type="ECO:0000256" key="1">
    <source>
        <dbReference type="SAM" id="Coils"/>
    </source>
</evidence>
<feature type="domain" description="Helicase ATP-binding" evidence="3">
    <location>
        <begin position="1354"/>
        <end position="1628"/>
    </location>
</feature>
<dbReference type="STRING" id="52689.AKG39_06650"/>
<dbReference type="InterPro" id="IPR029063">
    <property type="entry name" value="SAM-dependent_MTases_sf"/>
</dbReference>
<organism evidence="4 5">
    <name type="scientific">Acetobacterium bakii</name>
    <dbReference type="NCBI Taxonomy" id="52689"/>
    <lineage>
        <taxon>Bacteria</taxon>
        <taxon>Bacillati</taxon>
        <taxon>Bacillota</taxon>
        <taxon>Clostridia</taxon>
        <taxon>Eubacteriales</taxon>
        <taxon>Eubacteriaceae</taxon>
        <taxon>Acetobacterium</taxon>
    </lineage>
</organism>
<dbReference type="InterPro" id="IPR006935">
    <property type="entry name" value="Helicase/UvrB_N"/>
</dbReference>
<gene>
    <name evidence="4" type="ORF">AKG39_06650</name>
</gene>
<keyword evidence="1" id="KW-0175">Coiled coil</keyword>
<dbReference type="PANTHER" id="PTHR41313:SF1">
    <property type="entry name" value="DNA METHYLASE ADENINE-SPECIFIC DOMAIN-CONTAINING PROTEIN"/>
    <property type="match status" value="1"/>
</dbReference>
<dbReference type="SUPFAM" id="SSF52540">
    <property type="entry name" value="P-loop containing nucleoside triphosphate hydrolases"/>
    <property type="match status" value="2"/>
</dbReference>
<keyword evidence="5" id="KW-1185">Reference proteome</keyword>
<dbReference type="Gene3D" id="3.40.50.150">
    <property type="entry name" value="Vaccinia Virus protein VP39"/>
    <property type="match status" value="1"/>
</dbReference>
<dbReference type="RefSeq" id="WP_050739599.1">
    <property type="nucleotide sequence ID" value="NZ_LGYO01000013.1"/>
</dbReference>
<dbReference type="Gene3D" id="3.40.50.300">
    <property type="entry name" value="P-loop containing nucleotide triphosphate hydrolases"/>
    <property type="match status" value="2"/>
</dbReference>
<dbReference type="PATRIC" id="fig|52689.4.peg.431"/>
<evidence type="ECO:0000313" key="5">
    <source>
        <dbReference type="Proteomes" id="UP000036873"/>
    </source>
</evidence>
<feature type="compositionally biased region" description="Polar residues" evidence="2">
    <location>
        <begin position="319"/>
        <end position="332"/>
    </location>
</feature>
<evidence type="ECO:0000313" key="4">
    <source>
        <dbReference type="EMBL" id="KNZ42436.1"/>
    </source>
</evidence>
<proteinExistence type="predicted"/>
<dbReference type="GO" id="GO:0003677">
    <property type="term" value="F:DNA binding"/>
    <property type="evidence" value="ECO:0007669"/>
    <property type="project" value="InterPro"/>
</dbReference>
<dbReference type="Pfam" id="PF04851">
    <property type="entry name" value="ResIII"/>
    <property type="match status" value="1"/>
</dbReference>
<sequence>MNSREIQDFPQIAQENFQTPENWMTFLERSSWHYKQTFYNQMLIVFQRPDAIAVTGIEAWNKKLNRTINVGAKRILVMDDPQKYKFKNVFDVSDTHKRNPNGLDFKLWSRNGIADEVIIDQLTEHYQELDIKHSLPEYIITEIKERNKDLYDYFKSKIRDPINLYLSNLDVNGFAELFDNSVTYQILARCGYNPRDYFKPEDFVQIKNIKNFKSLIFLGNNVTSTSKPFLIELGKMVQTIEMEQLKNKIEGELKNEQESRDIQAFGNDLSSGRGVSDPGYTADDPTKSGNREIRKLEEPISEGAQPGSVNGIDLRGQDQRTSGGRGQSSQEPVGSDHEEPDQEPSGTGQENETHRMGGTHEQPAGTSQRDRAAGTDLQLNLFPTGQEPNLLSKKAESQKPSAFSMPQLKTPELKSEIPQIPMAEINHLLITMTPDHYTRPVICDLIAETENDEDFGEAIKNTYLFNNVTVLWKLTDRYRQKIEANGILFEKASDPSVNRFMPWTDIATQVRELIQTGQYIDLEANQEMDPEPFVESAGETEADQNIEFEEQAKEGAALNQEAQPETKMHNYKITADALGTGTPREKFKANVLAIKTLLGIEKENRMASSEEQQILSRYVGWGGLPQAFDASNIYWKLDAEELKSLLTDEEYRLAKGSTLNAHYTAPIIIKAMYDALDMMGYSNGNILEPALGVGHFFGLVPDSMKDSKLYGVELDSISARISRALYPEADIFVGGFEETQFSSNFFDVAIGNVPFGDYKVYDKPYDKHGFQIHDYFFAKSLDKVRDGGVVAFITSKGTLDKKTPMVRKYLAERAELIGAVRLPNNAFKDNAGTEVTSDIIFLKKRDRMVLANEETWVHLGMDDNGIPMNQYFIDHPEMILGEMQMISGRFGEETACLPIAGNDLQHELAKALGNLTYAFPQNENEDVLFEEDYQISIPADPDVANYSYTLVDKELYYRENSRMKRVEKPEATKSRITGLIGIRDCTRELIALQLENGSNRDIEKKQDELHTRYDAFTKKHDRINATGNKRAFDEDGSYWLLCALEVVNEDGTFKQKSDIFYKRTIKPHEVVTAVDTSNEALVVSISEKAKVDLEYMSNLTGKTPDVIIAELEGLMFRDFGDLDVDQVSGTVFDVTQFPFVAADEYLSGNVRKKLDLVQRLKDVLPQSQAPVISPNITALEAAQPRDLEASEIEVRLGATWIEPEYIKDFMVETFKPATHLVYSDAIKIDYSPYTGVWNIHGKNADTYDNVLANVTYGTKRANAYRILEDALNLKDIRIYDTTQNAEGNDVRVINKEETILASQKQETIKEAFRDWIFKDPKRREVLTHKYNIQFNSVRPREYDGSHVILHGISPEISLRDYQLNAIARALYGGNTLLGHCVGAGKTFEMTAIAMESKHLGLSNKSLFVVPNHLIGQWGSEFLALYPGANVLVARKKDFEPNNRKKFCSRIATGDYDAIIIGHSQFEKIPLSREFQKESLNKQIGDVMMALNDAKQNDGAQFTIKQMEKTRKSLQARFDRLNDDTRKDEVITFEELGIDRLFVDEAHNYKNLFLYTKMRNVAGIGQSEAQKATDMFNKCQYLDQLTNNKGVVFATGTPISNSITELYTMMRYLQYDTLMDMNLGHFDAWASTFAEAITAIELSPEGTGYRSKTRLARFYNLPELMAVFKEVADIQTPDMLKLPIPNAIFKDVVIKPSEHQKDMLMALVDRADRVRNNLVEPYEDNMLKITNDGRKLALDQRLINPLLPDADRSKVNRSVANIFKVWEDSMDKRSAQLVFCDLSTPNKDGRFNVYEEIKSKAIEKGIPEDEIAFIHDADTDAKKIALFAKVRSGSVRVLIGSTPKMGAGTNVQDRLIALHHLDVPWRPSDISQQEGRILRQGNENPEVTIFRYITEETFDAYSWQLIENKQKFIGQIMTSKLPGRSCEDVDEQALSYAEVKALATGNPLIKEKMDLDVKVTKLKLIKANFVNQRYRLEDNILKAYPRNIGVQNNDMNSLIEDMKLYESKRPLKDQFEMTVDSIFYTDKKESGNAILKVIKNLNDNEPREIGQYAGFKMIVRITQFGMVELYLKNQITHTVHLGTDPLGNITRIGHVLESIPEQVKKCEMNIQDTRERLENAKDEVKKPFPQEEELNGYLLRLNALNTVLSMEKTDITQDSQDNEENLEELLEEMEMNAIDEGEWDLEQ</sequence>
<feature type="coiled-coil region" evidence="1">
    <location>
        <begin position="1476"/>
        <end position="1523"/>
    </location>
</feature>
<dbReference type="SMART" id="SM00487">
    <property type="entry name" value="DEXDc"/>
    <property type="match status" value="1"/>
</dbReference>
<protein>
    <recommendedName>
        <fullName evidence="3">Helicase ATP-binding domain-containing protein</fullName>
    </recommendedName>
</protein>
<feature type="region of interest" description="Disordered" evidence="2">
    <location>
        <begin position="266"/>
        <end position="408"/>
    </location>
</feature>
<reference evidence="5" key="1">
    <citation type="submission" date="2015-07" db="EMBL/GenBank/DDBJ databases">
        <title>Draft genome sequence of Acetobacterium bakii DSM 8293, a potential psychrophilic chemical producer through syngas fermentation.</title>
        <authorList>
            <person name="Song Y."/>
            <person name="Hwang S."/>
            <person name="Cho B.-K."/>
        </authorList>
    </citation>
    <scope>NUCLEOTIDE SEQUENCE [LARGE SCALE GENOMIC DNA]</scope>
    <source>
        <strain evidence="5">DSM 8239</strain>
    </source>
</reference>
<dbReference type="PANTHER" id="PTHR41313">
    <property type="entry name" value="ADENINE-SPECIFIC METHYLTRANSFERASE"/>
    <property type="match status" value="1"/>
</dbReference>
<name>A0A0L6U1Q4_9FIRM</name>
<feature type="compositionally biased region" description="Basic and acidic residues" evidence="2">
    <location>
        <begin position="284"/>
        <end position="298"/>
    </location>
</feature>
<dbReference type="EMBL" id="LGYO01000013">
    <property type="protein sequence ID" value="KNZ42436.1"/>
    <property type="molecule type" value="Genomic_DNA"/>
</dbReference>
<evidence type="ECO:0000256" key="2">
    <source>
        <dbReference type="SAM" id="MobiDB-lite"/>
    </source>
</evidence>
<dbReference type="SUPFAM" id="SSF53335">
    <property type="entry name" value="S-adenosyl-L-methionine-dependent methyltransferases"/>
    <property type="match status" value="1"/>
</dbReference>
<dbReference type="GO" id="GO:0005524">
    <property type="term" value="F:ATP binding"/>
    <property type="evidence" value="ECO:0007669"/>
    <property type="project" value="InterPro"/>
</dbReference>
<dbReference type="GO" id="GO:0016787">
    <property type="term" value="F:hydrolase activity"/>
    <property type="evidence" value="ECO:0007669"/>
    <property type="project" value="InterPro"/>
</dbReference>
<dbReference type="InterPro" id="IPR027417">
    <property type="entry name" value="P-loop_NTPase"/>
</dbReference>
<comment type="caution">
    <text evidence="4">The sequence shown here is derived from an EMBL/GenBank/DDBJ whole genome shotgun (WGS) entry which is preliminary data.</text>
</comment>
<feature type="compositionally biased region" description="Polar residues" evidence="2">
    <location>
        <begin position="377"/>
        <end position="389"/>
    </location>
</feature>
<dbReference type="InterPro" id="IPR052933">
    <property type="entry name" value="DNA_Protect_Modify"/>
</dbReference>
<evidence type="ECO:0000259" key="3">
    <source>
        <dbReference type="SMART" id="SM00487"/>
    </source>
</evidence>